<keyword evidence="4" id="KW-1185">Reference proteome</keyword>
<feature type="region of interest" description="Disordered" evidence="2">
    <location>
        <begin position="253"/>
        <end position="275"/>
    </location>
</feature>
<evidence type="ECO:0000313" key="4">
    <source>
        <dbReference type="Proteomes" id="UP001151760"/>
    </source>
</evidence>
<organism evidence="3 4">
    <name type="scientific">Tanacetum coccineum</name>
    <dbReference type="NCBI Taxonomy" id="301880"/>
    <lineage>
        <taxon>Eukaryota</taxon>
        <taxon>Viridiplantae</taxon>
        <taxon>Streptophyta</taxon>
        <taxon>Embryophyta</taxon>
        <taxon>Tracheophyta</taxon>
        <taxon>Spermatophyta</taxon>
        <taxon>Magnoliopsida</taxon>
        <taxon>eudicotyledons</taxon>
        <taxon>Gunneridae</taxon>
        <taxon>Pentapetalae</taxon>
        <taxon>asterids</taxon>
        <taxon>campanulids</taxon>
        <taxon>Asterales</taxon>
        <taxon>Asteraceae</taxon>
        <taxon>Asteroideae</taxon>
        <taxon>Anthemideae</taxon>
        <taxon>Anthemidinae</taxon>
        <taxon>Tanacetum</taxon>
    </lineage>
</organism>
<evidence type="ECO:0000256" key="1">
    <source>
        <dbReference type="SAM" id="Coils"/>
    </source>
</evidence>
<keyword evidence="1" id="KW-0175">Coiled coil</keyword>
<evidence type="ECO:0000313" key="3">
    <source>
        <dbReference type="EMBL" id="GJT91711.1"/>
    </source>
</evidence>
<protein>
    <submittedName>
        <fullName evidence="3">Uncharacterized protein</fullName>
    </submittedName>
</protein>
<evidence type="ECO:0000256" key="2">
    <source>
        <dbReference type="SAM" id="MobiDB-lite"/>
    </source>
</evidence>
<proteinExistence type="predicted"/>
<feature type="coiled-coil region" evidence="1">
    <location>
        <begin position="307"/>
        <end position="334"/>
    </location>
</feature>
<gene>
    <name evidence="3" type="ORF">Tco_1080556</name>
</gene>
<comment type="caution">
    <text evidence="3">The sequence shown here is derived from an EMBL/GenBank/DDBJ whole genome shotgun (WGS) entry which is preliminary data.</text>
</comment>
<name>A0ABQ5HV39_9ASTR</name>
<dbReference type="Proteomes" id="UP001151760">
    <property type="component" value="Unassembled WGS sequence"/>
</dbReference>
<accession>A0ABQ5HV39</accession>
<dbReference type="EMBL" id="BQNB010020043">
    <property type="protein sequence ID" value="GJT91711.1"/>
    <property type="molecule type" value="Genomic_DNA"/>
</dbReference>
<reference evidence="3" key="2">
    <citation type="submission" date="2022-01" db="EMBL/GenBank/DDBJ databases">
        <authorList>
            <person name="Yamashiro T."/>
            <person name="Shiraishi A."/>
            <person name="Satake H."/>
            <person name="Nakayama K."/>
        </authorList>
    </citation>
    <scope>NUCLEOTIDE SEQUENCE</scope>
</reference>
<feature type="region of interest" description="Disordered" evidence="2">
    <location>
        <begin position="153"/>
        <end position="192"/>
    </location>
</feature>
<sequence length="461" mass="52223">MAESSSPDITPKEEPITLDRLESPNLFLPTTQFKFTFDEITFTTNNEVALIYPSHPNQEYFMVVLDFISKYSKIWVSTPTREVRGEIGITTFRNALRAHYLPHSSMYVPLPSMTTVFIVYNWILKPNQPEEPPFINHMKAICNLDVPVDSKAPKYSSPTKEIPQGKKPGARSGLKRKQSSKHTSESTTKASNPNLAIQKRKISQLKLILEYLLLRIPYLNNRMEDLLDILKDTRSSFFTPDSPTDKPIIISEEIKEEENAKNDKDTEDTSVPPPSLKLAQSQELIAQPELSKLLASHDFSSCLPIELKELPLKIAELSGEIKELKQHIKDMEIELPRDLKDILSKLETFTSTISVQEKLKTLDSLPGLLKKVTNTLNRFATLVENTSGATPAGVPLADKASASPAKGEKDVDTNLKNELVDILGIDIVTQCYNKKLLYEKYYERMKKRIQCPKIIKRDLSH</sequence>
<reference evidence="3" key="1">
    <citation type="journal article" date="2022" name="Int. J. Mol. Sci.">
        <title>Draft Genome of Tanacetum Coccineum: Genomic Comparison of Closely Related Tanacetum-Family Plants.</title>
        <authorList>
            <person name="Yamashiro T."/>
            <person name="Shiraishi A."/>
            <person name="Nakayama K."/>
            <person name="Satake H."/>
        </authorList>
    </citation>
    <scope>NUCLEOTIDE SEQUENCE</scope>
</reference>